<evidence type="ECO:0000313" key="1">
    <source>
        <dbReference type="EMBL" id="SCU77051.1"/>
    </source>
</evidence>
<protein>
    <submittedName>
        <fullName evidence="1">Transcriptional regulator</fullName>
    </submittedName>
</protein>
<dbReference type="InterPro" id="IPR039060">
    <property type="entry name" value="Antitox_HigA"/>
</dbReference>
<gene>
    <name evidence="1" type="ORF">CNECB9_3560019</name>
</gene>
<reference evidence="1" key="1">
    <citation type="submission" date="2016-09" db="EMBL/GenBank/DDBJ databases">
        <authorList>
            <person name="Capua I."/>
            <person name="De Benedictis P."/>
            <person name="Joannis T."/>
            <person name="Lombin L.H."/>
            <person name="Cattoli G."/>
        </authorList>
    </citation>
    <scope>NUCLEOTIDE SEQUENCE</scope>
    <source>
        <strain evidence="1">B9</strain>
    </source>
</reference>
<sequence length="123" mass="13753">MDIRPLHTEADYQEALAAVSALVDADPAPDTPEGDKLEILSMLVERYEAGRFPMDLPDPIAAIRFRMEQAGLTPRDMQPYLGNLNRVYEVLNGKRALSLAMIRRLHRDLKIPANVLIAERSAA</sequence>
<dbReference type="RefSeq" id="WP_340526748.1">
    <property type="nucleotide sequence ID" value="NZ_FMSH01000286.1"/>
</dbReference>
<dbReference type="GO" id="GO:0006355">
    <property type="term" value="P:regulation of DNA-templated transcription"/>
    <property type="evidence" value="ECO:0007669"/>
    <property type="project" value="InterPro"/>
</dbReference>
<proteinExistence type="predicted"/>
<dbReference type="AlphaFoldDB" id="A0A1K0III2"/>
<dbReference type="PANTHER" id="PTHR40455">
    <property type="entry name" value="ANTITOXIN HIGA"/>
    <property type="match status" value="1"/>
</dbReference>
<dbReference type="GO" id="GO:0001046">
    <property type="term" value="F:core promoter sequence-specific DNA binding"/>
    <property type="evidence" value="ECO:0007669"/>
    <property type="project" value="TreeGrafter"/>
</dbReference>
<accession>A0A1K0III2</accession>
<organism evidence="1">
    <name type="scientific">Cupriavidus necator</name>
    <name type="common">Alcaligenes eutrophus</name>
    <name type="synonym">Ralstonia eutropha</name>
    <dbReference type="NCBI Taxonomy" id="106590"/>
    <lineage>
        <taxon>Bacteria</taxon>
        <taxon>Pseudomonadati</taxon>
        <taxon>Pseudomonadota</taxon>
        <taxon>Betaproteobacteria</taxon>
        <taxon>Burkholderiales</taxon>
        <taxon>Burkholderiaceae</taxon>
        <taxon>Cupriavidus</taxon>
    </lineage>
</organism>
<dbReference type="EMBL" id="FMSH01000286">
    <property type="protein sequence ID" value="SCU77051.1"/>
    <property type="molecule type" value="Genomic_DNA"/>
</dbReference>
<name>A0A1K0III2_CUPNE</name>
<dbReference type="PANTHER" id="PTHR40455:SF1">
    <property type="entry name" value="ANTITOXIN HIGA"/>
    <property type="match status" value="1"/>
</dbReference>